<feature type="repeat" description="TPR" evidence="1">
    <location>
        <begin position="167"/>
        <end position="200"/>
    </location>
</feature>
<keyword evidence="1" id="KW-0802">TPR repeat</keyword>
<dbReference type="AlphaFoldDB" id="A0A6M0SGL4"/>
<organism evidence="3 4">
    <name type="scientific">Adonisia turfae CCMR0082</name>
    <dbReference type="NCBI Taxonomy" id="2304604"/>
    <lineage>
        <taxon>Bacteria</taxon>
        <taxon>Bacillati</taxon>
        <taxon>Cyanobacteriota</taxon>
        <taxon>Adonisia</taxon>
        <taxon>Adonisia turfae</taxon>
    </lineage>
</organism>
<evidence type="ECO:0000256" key="1">
    <source>
        <dbReference type="PROSITE-ProRule" id="PRU00339"/>
    </source>
</evidence>
<feature type="repeat" description="TPR" evidence="1">
    <location>
        <begin position="87"/>
        <end position="120"/>
    </location>
</feature>
<dbReference type="InterPro" id="IPR019734">
    <property type="entry name" value="TPR_rpt"/>
</dbReference>
<dbReference type="SMART" id="SM00028">
    <property type="entry name" value="TPR"/>
    <property type="match status" value="8"/>
</dbReference>
<evidence type="ECO:0000313" key="3">
    <source>
        <dbReference type="EMBL" id="NEZ66752.1"/>
    </source>
</evidence>
<feature type="repeat" description="TPR" evidence="1">
    <location>
        <begin position="287"/>
        <end position="320"/>
    </location>
</feature>
<reference evidence="3 4" key="1">
    <citation type="journal article" date="2020" name="Microb. Ecol.">
        <title>Ecogenomics of the Marine Benthic Filamentous Cyanobacterium Adonisia.</title>
        <authorList>
            <person name="Walter J.M."/>
            <person name="Coutinho F.H."/>
            <person name="Leomil L."/>
            <person name="Hargreaves P.I."/>
            <person name="Campeao M.E."/>
            <person name="Vieira V.V."/>
            <person name="Silva B.S."/>
            <person name="Fistarol G.O."/>
            <person name="Salomon P.S."/>
            <person name="Sawabe T."/>
            <person name="Mino S."/>
            <person name="Hosokawa M."/>
            <person name="Miyashita H."/>
            <person name="Maruyama F."/>
            <person name="van Verk M.C."/>
            <person name="Dutilh B.E."/>
            <person name="Thompson C.C."/>
            <person name="Thompson F.L."/>
        </authorList>
    </citation>
    <scope>NUCLEOTIDE SEQUENCE [LARGE SCALE GENOMIC DNA]</scope>
    <source>
        <strain evidence="3 4">CCMR0082</strain>
    </source>
</reference>
<dbReference type="RefSeq" id="WP_163669173.1">
    <property type="nucleotide sequence ID" value="NZ_QZCE01000002.1"/>
</dbReference>
<evidence type="ECO:0000313" key="4">
    <source>
        <dbReference type="Proteomes" id="UP000473574"/>
    </source>
</evidence>
<dbReference type="Gene3D" id="1.25.40.10">
    <property type="entry name" value="Tetratricopeptide repeat domain"/>
    <property type="match status" value="2"/>
</dbReference>
<gene>
    <name evidence="3" type="ORF">D0962_29015</name>
</gene>
<dbReference type="PANTHER" id="PTHR10098">
    <property type="entry name" value="RAPSYN-RELATED"/>
    <property type="match status" value="1"/>
</dbReference>
<name>A0A6M0SGL4_9CYAN</name>
<dbReference type="SUPFAM" id="SSF48452">
    <property type="entry name" value="TPR-like"/>
    <property type="match status" value="2"/>
</dbReference>
<comment type="caution">
    <text evidence="3">The sequence shown here is derived from an EMBL/GenBank/DDBJ whole genome shotgun (WGS) entry which is preliminary data.</text>
</comment>
<dbReference type="PROSITE" id="PS50005">
    <property type="entry name" value="TPR"/>
    <property type="match status" value="5"/>
</dbReference>
<accession>A0A6M0SGL4</accession>
<dbReference type="InterPro" id="IPR024983">
    <property type="entry name" value="CHAT_dom"/>
</dbReference>
<dbReference type="InterPro" id="IPR011990">
    <property type="entry name" value="TPR-like_helical_dom_sf"/>
</dbReference>
<feature type="repeat" description="TPR" evidence="1">
    <location>
        <begin position="247"/>
        <end position="280"/>
    </location>
</feature>
<proteinExistence type="predicted"/>
<dbReference type="Pfam" id="PF13424">
    <property type="entry name" value="TPR_12"/>
    <property type="match status" value="4"/>
</dbReference>
<dbReference type="EMBL" id="QZCE01000002">
    <property type="protein sequence ID" value="NEZ66752.1"/>
    <property type="molecule type" value="Genomic_DNA"/>
</dbReference>
<dbReference type="Pfam" id="PF12770">
    <property type="entry name" value="CHAT"/>
    <property type="match status" value="1"/>
</dbReference>
<dbReference type="Proteomes" id="UP000473574">
    <property type="component" value="Unassembled WGS sequence"/>
</dbReference>
<dbReference type="PROSITE" id="PS50293">
    <property type="entry name" value="TPR_REGION"/>
    <property type="match status" value="1"/>
</dbReference>
<feature type="repeat" description="TPR" evidence="1">
    <location>
        <begin position="207"/>
        <end position="240"/>
    </location>
</feature>
<evidence type="ECO:0000259" key="2">
    <source>
        <dbReference type="Pfam" id="PF12770"/>
    </source>
</evidence>
<sequence length="896" mass="99604">MIAVVMVTHALALIALTFLTSLNRLPSQVIFADSHQSPASVEVTAEANRLRDRGVASFQAEQWQAAIDDWKQALGLYQAMDNQGSASKLLINIGLAYRKQNNYSEALRYFEQGLSVNRELNNQDGETAALTHMGVVYDLLSQYSLALQFHRQSLELARRIDSPIREFRALGNLGIVYKKLGDYGAALDAYEQSLLLVRDADDPVNEARVLNNIGQVHRYLKNYDSALQAFAQSLSLKRQLGDPQGEATTLGNIGIVYALQENYSQALEYYQQSLELSQTSRFAVGKLRVLNNLGELYQLMGDYDTALLYYQRSLAIATQLNLRPAQGTILSNLGLLYRANQQPSVAILFLKQAINQYEAIRADNQSLAVDLQTSYVDTVADTYRQLADLLLQQNRVLEAQRILDLLKVQEVQDYFNNVRGNARTASGIEFYQAEQEILDQYERLQTSAIEIGQEISQLEEATIQGTLTPAEQPRLDQLLEVQDQLFLQFNEFTRSDDIQGSLQQMATDESSFSIQEISSLGDNLEQLNAVLIYPLVLEDRIELIITTANAPPLRRTVKHVSRAELNSAIATFRSVLQQPTQDAKGSAYQLYRWLIEPLEEDLSRANAQTILYAPDGPLRYVPLAALYDSANASDGQWLAERFQINNITATSLQNLNTQPLTAPRILAAAFADETVTHTVNVGNQTLKFSGLPFAGIEVSILARTLSNIQTYIDNDFSLASLRSRLNTFNILHFATHASLVPKDAGESFILFGNGDRPTIRDIETWRLTRVDLVVLSACETGLGGFDNNGEQVLGLGYQFQRQGARAVVASLWQVDDGGTQTLMNAFYLAINAGYSKTEALQKAQLALINNDLSSITGESRAAINILDTVTGNPIRLQASPDHPYYWAPFILIGNGL</sequence>
<feature type="domain" description="CHAT" evidence="2">
    <location>
        <begin position="586"/>
        <end position="894"/>
    </location>
</feature>
<protein>
    <submittedName>
        <fullName evidence="3">CHAT domain-containing protein</fullName>
    </submittedName>
</protein>